<evidence type="ECO:0000313" key="3">
    <source>
        <dbReference type="Proteomes" id="UP000027222"/>
    </source>
</evidence>
<dbReference type="Proteomes" id="UP000027222">
    <property type="component" value="Unassembled WGS sequence"/>
</dbReference>
<gene>
    <name evidence="2" type="ORF">GALMADRAFT_217526</name>
</gene>
<dbReference type="EMBL" id="KL142444">
    <property type="protein sequence ID" value="KDR65495.1"/>
    <property type="molecule type" value="Genomic_DNA"/>
</dbReference>
<protein>
    <submittedName>
        <fullName evidence="2">Uncharacterized protein</fullName>
    </submittedName>
</protein>
<dbReference type="STRING" id="685588.A0A067S3V1"/>
<organism evidence="2 3">
    <name type="scientific">Galerina marginata (strain CBS 339.88)</name>
    <dbReference type="NCBI Taxonomy" id="685588"/>
    <lineage>
        <taxon>Eukaryota</taxon>
        <taxon>Fungi</taxon>
        <taxon>Dikarya</taxon>
        <taxon>Basidiomycota</taxon>
        <taxon>Agaricomycotina</taxon>
        <taxon>Agaricomycetes</taxon>
        <taxon>Agaricomycetidae</taxon>
        <taxon>Agaricales</taxon>
        <taxon>Agaricineae</taxon>
        <taxon>Strophariaceae</taxon>
        <taxon>Galerina</taxon>
    </lineage>
</organism>
<feature type="compositionally biased region" description="Polar residues" evidence="1">
    <location>
        <begin position="696"/>
        <end position="709"/>
    </location>
</feature>
<feature type="compositionally biased region" description="Acidic residues" evidence="1">
    <location>
        <begin position="711"/>
        <end position="723"/>
    </location>
</feature>
<sequence>MSPEYDLETESLFTPAVQSRASRHKSHLVSEGSVTRELMMPPFNLPKQLAGAIPATQVFSTPLSTNKGIPVKSENLDWDEPPRPVREGKEVVFETPLPPQRVLRGHGKDRQIVFNFTKDDATENDSADDNDLDFRSPSKKKAMARMKKPLALPFPGLDSDSEDDTIDVRSPSKKITSALAQKPPPPALGLAPPKSTLVQTQTLVFLGFRYHILYNIPVCIECEFGFLFNSFVKHAREGAKVEYVWSTTTTKRGNWTKPRKSAHHHRSMPLKGSKFPVKGGRLTMTDDEVEALILEELRELGHDPEPHYHGNPKDQSDLVLWLPHDDQIGPVEGIRVFKNGFKCAEGACAREPFPYCSVTRGTMASHIRKEHPGKTPRMANFKKDISVQSICGNTNYNCFFEVRPGRLPSMDFQPHSTLSVPDAVLLEQQQLFGNILDSTGSDADLIDPAYHQVGMAQFWTRFDFRVIEPLQEIVMSQREGVLGDFYHIQQAVVATFFEICIHARTANSALLRLIMKGCNIGRLPRKERFTIPRTSTLSIYVTIELLLLRWLLYALENPILDRDGNPLFKFDVLQSKSLGDLIDGARNHESVKDLAPRVVQALHYLYFPSDPSRSALDVTIEPVGAFLAILCLTSEGAPRPVADVPHYCARLQFSIRGRGFHHLAMTHVTLYSPSTSSKPHVLQKPTVAQTKRKGKAQQTTRRATRNNPIIESEESESESESEDSSYSPEASVGNVGTMMLPAIQTNAEGTNWWDATAKPWCGKYLTEDEPTPYAHARDTMRVFSAALRNRRKRAQVRWIDDERFLLDNNMINLQLYRAFIHSSLESLESFFCQNLLFGNTLESLGIRIDFNSLPDNGDTTTLGYSPLLGDTGMKGNVDSDKVLRKFIEDGRLLSLKNGQLSWNGDEADEWIASIHEATCRTFSITHLTQGSAGRVTEEAKMLFSNTRTARRHIFVHPGLNTLCIWSNYWKGTQKSGTFKEILRVIPHRPSRLILILLRILRPIALMYLGKHRFVGKEGRGELLATYSSSLWASLGAVLNERLMYRSLREFYAAPGQDGTTSFDFIFGARLHRQFVVTVQRKHIPGSLRYTPEVAKSKESIGDKQAGRSSQTSTQNYSVVESVIDQDPGFIEHYIEYSKKWHQYLELSTEPGENDIYLV</sequence>
<proteinExistence type="predicted"/>
<reference evidence="3" key="1">
    <citation type="journal article" date="2014" name="Proc. Natl. Acad. Sci. U.S.A.">
        <title>Extensive sampling of basidiomycete genomes demonstrates inadequacy of the white-rot/brown-rot paradigm for wood decay fungi.</title>
        <authorList>
            <person name="Riley R."/>
            <person name="Salamov A.A."/>
            <person name="Brown D.W."/>
            <person name="Nagy L.G."/>
            <person name="Floudas D."/>
            <person name="Held B.W."/>
            <person name="Levasseur A."/>
            <person name="Lombard V."/>
            <person name="Morin E."/>
            <person name="Otillar R."/>
            <person name="Lindquist E.A."/>
            <person name="Sun H."/>
            <person name="LaButti K.M."/>
            <person name="Schmutz J."/>
            <person name="Jabbour D."/>
            <person name="Luo H."/>
            <person name="Baker S.E."/>
            <person name="Pisabarro A.G."/>
            <person name="Walton J.D."/>
            <person name="Blanchette R.A."/>
            <person name="Henrissat B."/>
            <person name="Martin F."/>
            <person name="Cullen D."/>
            <person name="Hibbett D.S."/>
            <person name="Grigoriev I.V."/>
        </authorList>
    </citation>
    <scope>NUCLEOTIDE SEQUENCE [LARGE SCALE GENOMIC DNA]</scope>
    <source>
        <strain evidence="3">CBS 339.88</strain>
    </source>
</reference>
<accession>A0A067S3V1</accession>
<evidence type="ECO:0000256" key="1">
    <source>
        <dbReference type="SAM" id="MobiDB-lite"/>
    </source>
</evidence>
<dbReference type="OrthoDB" id="2690684at2759"/>
<evidence type="ECO:0000313" key="2">
    <source>
        <dbReference type="EMBL" id="KDR65495.1"/>
    </source>
</evidence>
<feature type="region of interest" description="Disordered" evidence="1">
    <location>
        <begin position="154"/>
        <end position="193"/>
    </location>
</feature>
<name>A0A067S3V1_GALM3</name>
<feature type="region of interest" description="Disordered" evidence="1">
    <location>
        <begin position="673"/>
        <end position="732"/>
    </location>
</feature>
<feature type="compositionally biased region" description="Acidic residues" evidence="1">
    <location>
        <begin position="122"/>
        <end position="131"/>
    </location>
</feature>
<keyword evidence="3" id="KW-1185">Reference proteome</keyword>
<dbReference type="AlphaFoldDB" id="A0A067S3V1"/>
<feature type="region of interest" description="Disordered" evidence="1">
    <location>
        <begin position="121"/>
        <end position="140"/>
    </location>
</feature>
<dbReference type="HOGENOM" id="CLU_275570_0_0_1"/>